<feature type="chain" id="PRO_5017828978" evidence="1">
    <location>
        <begin position="33"/>
        <end position="256"/>
    </location>
</feature>
<gene>
    <name evidence="3" type="ORF">DXN05_19370</name>
</gene>
<dbReference type="Proteomes" id="UP000261284">
    <property type="component" value="Unassembled WGS sequence"/>
</dbReference>
<name>A0A3E1NFI7_9BACT</name>
<dbReference type="AlphaFoldDB" id="A0A3E1NFI7"/>
<dbReference type="Pfam" id="PF13568">
    <property type="entry name" value="OMP_b-brl_2"/>
    <property type="match status" value="1"/>
</dbReference>
<evidence type="ECO:0000256" key="1">
    <source>
        <dbReference type="SAM" id="SignalP"/>
    </source>
</evidence>
<reference evidence="3 4" key="1">
    <citation type="submission" date="2018-08" db="EMBL/GenBank/DDBJ databases">
        <title>Chitinophagaceae sp. K23C18032701, a novel bacterium isolated from forest soil.</title>
        <authorList>
            <person name="Wang C."/>
        </authorList>
    </citation>
    <scope>NUCLEOTIDE SEQUENCE [LARGE SCALE GENOMIC DNA]</scope>
    <source>
        <strain evidence="3 4">K23C18032701</strain>
    </source>
</reference>
<evidence type="ECO:0000313" key="4">
    <source>
        <dbReference type="Proteomes" id="UP000261284"/>
    </source>
</evidence>
<dbReference type="EMBL" id="QTJU01000008">
    <property type="protein sequence ID" value="RFM26729.1"/>
    <property type="molecule type" value="Genomic_DNA"/>
</dbReference>
<sequence>MVGGVQKLYTMKKTSIAIMAGIISLASLKATAQSTTSATTNTNPGGIYLKGGWNLANISTNGDGTISDKHTLSSFNVGVLGDIPLNDMFSVQTGLFLQGRGSKTDYFADPNNKDNNYVKTRFRPLYLQIPADFVIKVPLSNQARVFLGAGPYVEMGIGGKSKVETNVGGVVTTSSSTIKFNDDDPTTGDQEGARYDRLKRFGVGINALAGVEFNRIAVGVGYDWGLTKINSTQTDNGANDKNKYRTFSVNLGIRLN</sequence>
<feature type="signal peptide" evidence="1">
    <location>
        <begin position="1"/>
        <end position="32"/>
    </location>
</feature>
<organism evidence="3 4">
    <name type="scientific">Deminuibacter soli</name>
    <dbReference type="NCBI Taxonomy" id="2291815"/>
    <lineage>
        <taxon>Bacteria</taxon>
        <taxon>Pseudomonadati</taxon>
        <taxon>Bacteroidota</taxon>
        <taxon>Chitinophagia</taxon>
        <taxon>Chitinophagales</taxon>
        <taxon>Chitinophagaceae</taxon>
        <taxon>Deminuibacter</taxon>
    </lineage>
</organism>
<feature type="domain" description="Outer membrane protein beta-barrel" evidence="2">
    <location>
        <begin position="46"/>
        <end position="229"/>
    </location>
</feature>
<accession>A0A3E1NFI7</accession>
<keyword evidence="1" id="KW-0732">Signal</keyword>
<keyword evidence="4" id="KW-1185">Reference proteome</keyword>
<evidence type="ECO:0000313" key="3">
    <source>
        <dbReference type="EMBL" id="RFM26729.1"/>
    </source>
</evidence>
<dbReference type="InterPro" id="IPR025665">
    <property type="entry name" value="Beta-barrel_OMP_2"/>
</dbReference>
<comment type="caution">
    <text evidence="3">The sequence shown here is derived from an EMBL/GenBank/DDBJ whole genome shotgun (WGS) entry which is preliminary data.</text>
</comment>
<proteinExistence type="predicted"/>
<evidence type="ECO:0000259" key="2">
    <source>
        <dbReference type="Pfam" id="PF13568"/>
    </source>
</evidence>
<protein>
    <submittedName>
        <fullName evidence="3">PorT family protein</fullName>
    </submittedName>
</protein>